<proteinExistence type="predicted"/>
<accession>A0A0U0ZUZ9</accession>
<evidence type="ECO:0000313" key="1">
    <source>
        <dbReference type="EMBL" id="CPV70449.1"/>
    </source>
</evidence>
<dbReference type="AlphaFoldDB" id="A0A0U0ZUZ9"/>
<protein>
    <submittedName>
        <fullName evidence="1">Uncharacterized protein</fullName>
    </submittedName>
</protein>
<organism evidence="1 2">
    <name type="scientific">Mycobacteroides abscessus</name>
    <dbReference type="NCBI Taxonomy" id="36809"/>
    <lineage>
        <taxon>Bacteria</taxon>
        <taxon>Bacillati</taxon>
        <taxon>Actinomycetota</taxon>
        <taxon>Actinomycetes</taxon>
        <taxon>Mycobacteriales</taxon>
        <taxon>Mycobacteriaceae</taxon>
        <taxon>Mycobacteroides</taxon>
    </lineage>
</organism>
<dbReference type="Proteomes" id="UP000045782">
    <property type="component" value="Unassembled WGS sequence"/>
</dbReference>
<gene>
    <name evidence="1" type="ORF">ERS075579_04792</name>
</gene>
<name>A0A0U0ZUZ9_9MYCO</name>
<dbReference type="RefSeq" id="WP_164497388.1">
    <property type="nucleotide sequence ID" value="NZ_CP062133.1"/>
</dbReference>
<sequence length="50" mass="5380">MQFKAIHPDSAHTVHVEAEDAVTARAIAATEFGERLGRTADAVLDQVFVS</sequence>
<reference evidence="1 2" key="1">
    <citation type="submission" date="2015-03" db="EMBL/GenBank/DDBJ databases">
        <authorList>
            <person name="Murphy D."/>
        </authorList>
    </citation>
    <scope>NUCLEOTIDE SEQUENCE [LARGE SCALE GENOMIC DNA]</scope>
    <source>
        <strain evidence="1 2">PAP088</strain>
    </source>
</reference>
<dbReference type="EMBL" id="CSWP01000012">
    <property type="protein sequence ID" value="CPV70449.1"/>
    <property type="molecule type" value="Genomic_DNA"/>
</dbReference>
<evidence type="ECO:0000313" key="2">
    <source>
        <dbReference type="Proteomes" id="UP000045782"/>
    </source>
</evidence>